<keyword evidence="15" id="KW-1185">Reference proteome</keyword>
<dbReference type="Pfam" id="PF13145">
    <property type="entry name" value="Rotamase_2"/>
    <property type="match status" value="1"/>
</dbReference>
<evidence type="ECO:0000256" key="11">
    <source>
        <dbReference type="PROSITE-ProRule" id="PRU00278"/>
    </source>
</evidence>
<protein>
    <recommendedName>
        <fullName evidence="9">Periplasmic chaperone PpiD</fullName>
    </recommendedName>
    <alternativeName>
        <fullName evidence="10">Periplasmic folding chaperone</fullName>
    </alternativeName>
</protein>
<dbReference type="Gene3D" id="3.10.50.40">
    <property type="match status" value="2"/>
</dbReference>
<dbReference type="Proteomes" id="UP001165089">
    <property type="component" value="Unassembled WGS sequence"/>
</dbReference>
<dbReference type="InterPro" id="IPR027304">
    <property type="entry name" value="Trigger_fact/SurA_dom_sf"/>
</dbReference>
<dbReference type="InterPro" id="IPR023058">
    <property type="entry name" value="PPIase_PpiC_CS"/>
</dbReference>
<evidence type="ECO:0000256" key="7">
    <source>
        <dbReference type="ARBA" id="ARBA00023186"/>
    </source>
</evidence>
<keyword evidence="2" id="KW-1003">Cell membrane</keyword>
<dbReference type="GO" id="GO:0016853">
    <property type="term" value="F:isomerase activity"/>
    <property type="evidence" value="ECO:0007669"/>
    <property type="project" value="UniProtKB-KW"/>
</dbReference>
<keyword evidence="5 12" id="KW-1133">Transmembrane helix</keyword>
<evidence type="ECO:0000256" key="9">
    <source>
        <dbReference type="ARBA" id="ARBA00040743"/>
    </source>
</evidence>
<dbReference type="InterPro" id="IPR046357">
    <property type="entry name" value="PPIase_dom_sf"/>
</dbReference>
<evidence type="ECO:0000313" key="14">
    <source>
        <dbReference type="EMBL" id="GLH69668.1"/>
    </source>
</evidence>
<keyword evidence="4 12" id="KW-0812">Transmembrane</keyword>
<organism evidence="14 15">
    <name type="scientific">Geothrix rubra</name>
    <dbReference type="NCBI Taxonomy" id="2927977"/>
    <lineage>
        <taxon>Bacteria</taxon>
        <taxon>Pseudomonadati</taxon>
        <taxon>Acidobacteriota</taxon>
        <taxon>Holophagae</taxon>
        <taxon>Holophagales</taxon>
        <taxon>Holophagaceae</taxon>
        <taxon>Geothrix</taxon>
    </lineage>
</organism>
<dbReference type="Pfam" id="PF13624">
    <property type="entry name" value="SurA_N_3"/>
    <property type="match status" value="1"/>
</dbReference>
<evidence type="ECO:0000313" key="15">
    <source>
        <dbReference type="Proteomes" id="UP001165089"/>
    </source>
</evidence>
<evidence type="ECO:0000256" key="4">
    <source>
        <dbReference type="ARBA" id="ARBA00022692"/>
    </source>
</evidence>
<dbReference type="PANTHER" id="PTHR47529">
    <property type="entry name" value="PEPTIDYL-PROLYL CIS-TRANS ISOMERASE D"/>
    <property type="match status" value="1"/>
</dbReference>
<dbReference type="PROSITE" id="PS01096">
    <property type="entry name" value="PPIC_PPIASE_1"/>
    <property type="match status" value="1"/>
</dbReference>
<evidence type="ECO:0000256" key="6">
    <source>
        <dbReference type="ARBA" id="ARBA00023136"/>
    </source>
</evidence>
<dbReference type="Gene3D" id="1.10.4030.10">
    <property type="entry name" value="Porin chaperone SurA, peptide-binding domain"/>
    <property type="match status" value="1"/>
</dbReference>
<comment type="caution">
    <text evidence="14">The sequence shown here is derived from an EMBL/GenBank/DDBJ whole genome shotgun (WGS) entry which is preliminary data.</text>
</comment>
<feature type="domain" description="PpiC" evidence="13">
    <location>
        <begin position="264"/>
        <end position="363"/>
    </location>
</feature>
<comment type="similarity">
    <text evidence="8">Belongs to the PpiD chaperone family.</text>
</comment>
<keyword evidence="11" id="KW-0697">Rotamase</keyword>
<name>A0ABQ5Q4P3_9BACT</name>
<accession>A0ABQ5Q4P3</accession>
<evidence type="ECO:0000256" key="5">
    <source>
        <dbReference type="ARBA" id="ARBA00022989"/>
    </source>
</evidence>
<evidence type="ECO:0000256" key="8">
    <source>
        <dbReference type="ARBA" id="ARBA00038408"/>
    </source>
</evidence>
<gene>
    <name evidence="14" type="ORF">GETHPA_12010</name>
</gene>
<evidence type="ECO:0000256" key="10">
    <source>
        <dbReference type="ARBA" id="ARBA00042775"/>
    </source>
</evidence>
<dbReference type="Pfam" id="PF13616">
    <property type="entry name" value="Rotamase_3"/>
    <property type="match status" value="1"/>
</dbReference>
<dbReference type="PROSITE" id="PS50198">
    <property type="entry name" value="PPIC_PPIASE_2"/>
    <property type="match status" value="1"/>
</dbReference>
<dbReference type="EMBL" id="BSDD01000002">
    <property type="protein sequence ID" value="GLH69668.1"/>
    <property type="molecule type" value="Genomic_DNA"/>
</dbReference>
<keyword evidence="11 14" id="KW-0413">Isomerase</keyword>
<keyword evidence="3" id="KW-0997">Cell inner membrane</keyword>
<evidence type="ECO:0000256" key="2">
    <source>
        <dbReference type="ARBA" id="ARBA00022475"/>
    </source>
</evidence>
<dbReference type="InterPro" id="IPR000297">
    <property type="entry name" value="PPIase_PpiC"/>
</dbReference>
<feature type="transmembrane region" description="Helical" evidence="12">
    <location>
        <begin position="12"/>
        <end position="32"/>
    </location>
</feature>
<reference evidence="14 15" key="1">
    <citation type="journal article" date="2023" name="Antonie Van Leeuwenhoek">
        <title>Mesoterricola silvestris gen. nov., sp. nov., Mesoterricola sediminis sp. nov., Geothrix oryzae sp. nov., Geothrix edaphica sp. nov., Geothrix rubra sp. nov., and Geothrix limicola sp. nov., six novel members of Acidobacteriota isolated from soils.</title>
        <authorList>
            <person name="Itoh H."/>
            <person name="Sugisawa Y."/>
            <person name="Mise K."/>
            <person name="Xu Z."/>
            <person name="Kuniyasu M."/>
            <person name="Ushijima N."/>
            <person name="Kawano K."/>
            <person name="Kobayashi E."/>
            <person name="Shiratori Y."/>
            <person name="Masuda Y."/>
            <person name="Senoo K."/>
        </authorList>
    </citation>
    <scope>NUCLEOTIDE SEQUENCE [LARGE SCALE GENOMIC DNA]</scope>
    <source>
        <strain evidence="14 15">Red803</strain>
    </source>
</reference>
<evidence type="ECO:0000256" key="3">
    <source>
        <dbReference type="ARBA" id="ARBA00022519"/>
    </source>
</evidence>
<evidence type="ECO:0000256" key="12">
    <source>
        <dbReference type="SAM" id="Phobius"/>
    </source>
</evidence>
<comment type="subcellular location">
    <subcellularLocation>
        <location evidence="1">Cell inner membrane</location>
        <topology evidence="1">Single-pass type II membrane protein</topology>
        <orientation evidence="1">Periplasmic side</orientation>
    </subcellularLocation>
</comment>
<keyword evidence="7" id="KW-0143">Chaperone</keyword>
<dbReference type="SUPFAM" id="SSF109998">
    <property type="entry name" value="Triger factor/SurA peptide-binding domain-like"/>
    <property type="match status" value="1"/>
</dbReference>
<proteinExistence type="inferred from homology"/>
<sequence length="635" mass="69938">MLRSFRQVFKSNRMPVAAIFLLVLVSMVIYLVPSGRMDTPDTVVARVYGREITLRDLMEHMSELSQRFGKQANEEALRPYLQSQALRDLMNQKLMEELADRHGIVVTDEEVAIRMRAFLRQYPILTDDKGNLKPMAELKKIFQETGFNPATQERALRADLLRTKLIQQAAVQVPVNAAWVEQENQVRNGKVGFDQAVLAVDPTPVADPGDATLEAFYKAGGDRFLQAPRRVIQVVAVDRAALGQAVQVTDAAVKAAFDARKNDYLELKARHILFKAESDAQVKEATDKALALRAKLVKGEDFAKAAETLSDDPSAKGNGGELGWFHFAQMQKPFSEAAASLKVGEISQPVRTVYGIHLIQLEGRKEKTLDEVKDELRKTLEDDQFAARAQERLEQIRKRANGGDLASAARSFGSQAQLSQPFSNEPDAQSPGLPELSQLAGEAFRLKVGEVSKPQRAGDRYFLFRVQEELPEGVPPFKEVRAKVLAAWKLEEARTQALAKAQAALKGGDLKALGGVLTTQAPGPISALKDLAGIPAIRTALLTTPVGQITPLAWTADGKLWAAKIASRDAAPALTFETRRTLVQDIQTGEAQKLLSAELQFLDQQGRQRAGLRSLWGQFGGVYLNTEALKGQMDR</sequence>
<evidence type="ECO:0000256" key="1">
    <source>
        <dbReference type="ARBA" id="ARBA00004382"/>
    </source>
</evidence>
<keyword evidence="6 12" id="KW-0472">Membrane</keyword>
<dbReference type="SUPFAM" id="SSF54534">
    <property type="entry name" value="FKBP-like"/>
    <property type="match status" value="1"/>
</dbReference>
<dbReference type="RefSeq" id="WP_285723683.1">
    <property type="nucleotide sequence ID" value="NZ_BSDD01000002.1"/>
</dbReference>
<dbReference type="InterPro" id="IPR052029">
    <property type="entry name" value="PpiD_chaperone"/>
</dbReference>
<evidence type="ECO:0000259" key="13">
    <source>
        <dbReference type="PROSITE" id="PS50198"/>
    </source>
</evidence>
<dbReference type="PANTHER" id="PTHR47529:SF1">
    <property type="entry name" value="PERIPLASMIC CHAPERONE PPID"/>
    <property type="match status" value="1"/>
</dbReference>